<feature type="compositionally biased region" description="Polar residues" evidence="1">
    <location>
        <begin position="87"/>
        <end position="101"/>
    </location>
</feature>
<proteinExistence type="predicted"/>
<evidence type="ECO:0000256" key="1">
    <source>
        <dbReference type="SAM" id="MobiDB-lite"/>
    </source>
</evidence>
<dbReference type="Proteomes" id="UP000663869">
    <property type="component" value="Unassembled WGS sequence"/>
</dbReference>
<comment type="caution">
    <text evidence="2">The sequence shown here is derived from an EMBL/GenBank/DDBJ whole genome shotgun (WGS) entry which is preliminary data.</text>
</comment>
<name>A0A818TGQ9_9BILA</name>
<accession>A0A818TGQ9</accession>
<gene>
    <name evidence="2" type="ORF">FME351_LOCUS26775</name>
</gene>
<reference evidence="2" key="1">
    <citation type="submission" date="2021-02" db="EMBL/GenBank/DDBJ databases">
        <authorList>
            <person name="Nowell W R."/>
        </authorList>
    </citation>
    <scope>NUCLEOTIDE SEQUENCE</scope>
</reference>
<feature type="region of interest" description="Disordered" evidence="1">
    <location>
        <begin position="72"/>
        <end position="137"/>
    </location>
</feature>
<evidence type="ECO:0000313" key="3">
    <source>
        <dbReference type="Proteomes" id="UP000663869"/>
    </source>
</evidence>
<protein>
    <submittedName>
        <fullName evidence="2">Uncharacterized protein</fullName>
    </submittedName>
</protein>
<evidence type="ECO:0000313" key="2">
    <source>
        <dbReference type="EMBL" id="CAF3686978.1"/>
    </source>
</evidence>
<sequence>MNSDDQFVRCMTEIYKKQNLNIYMNKQQNTTMNHHACPNTQSPLNRQQVTRQLLQLMDHPITFDHIQEIHHHQNQISKTSIIERATRSSPSSTNQLVSSTPRRPLGESESENQSQRQIKIPRPHAITPSAPPQISTTVKPFHLPTAHLKGAVSNNLPFQQQLSESIGDLSILIPVGTNRYKFGVTSKNDFLLLWNCKWPNEMDNIDVEIQQPRSLPDCCTLLVCYAPADLSNEFVYREITKSISSAGSYSKINYHRPRSTNDYRFCIADANKYEEILKIASVTIEYLLLQITAFRPGLKLTYCSNYWMIGHTKPECKMNPRCRKCLDNWELTHHCQKPILCAQCESPHLSTSIEYPAVYNYRITLKDQVKRAINDGLISQPSINQKREATRYVEDGKYETKQTNGTNQVCEC</sequence>
<dbReference type="EMBL" id="CAJNYU010003618">
    <property type="protein sequence ID" value="CAF3686978.1"/>
    <property type="molecule type" value="Genomic_DNA"/>
</dbReference>
<dbReference type="AlphaFoldDB" id="A0A818TGQ9"/>
<organism evidence="2 3">
    <name type="scientific">Rotaria socialis</name>
    <dbReference type="NCBI Taxonomy" id="392032"/>
    <lineage>
        <taxon>Eukaryota</taxon>
        <taxon>Metazoa</taxon>
        <taxon>Spiralia</taxon>
        <taxon>Gnathifera</taxon>
        <taxon>Rotifera</taxon>
        <taxon>Eurotatoria</taxon>
        <taxon>Bdelloidea</taxon>
        <taxon>Philodinida</taxon>
        <taxon>Philodinidae</taxon>
        <taxon>Rotaria</taxon>
    </lineage>
</organism>